<evidence type="ECO:0000259" key="1">
    <source>
        <dbReference type="Pfam" id="PF14534"/>
    </source>
</evidence>
<feature type="domain" description="DUF4440" evidence="1">
    <location>
        <begin position="32"/>
        <end position="134"/>
    </location>
</feature>
<evidence type="ECO:0000313" key="2">
    <source>
        <dbReference type="EMBL" id="SEG14691.1"/>
    </source>
</evidence>
<dbReference type="Gene3D" id="3.10.450.50">
    <property type="match status" value="1"/>
</dbReference>
<keyword evidence="3" id="KW-1185">Reference proteome</keyword>
<dbReference type="RefSeq" id="WP_200823182.1">
    <property type="nucleotide sequence ID" value="NZ_FNVU01000003.1"/>
</dbReference>
<reference evidence="2 3" key="1">
    <citation type="submission" date="2016-10" db="EMBL/GenBank/DDBJ databases">
        <authorList>
            <person name="de Groot N.N."/>
        </authorList>
    </citation>
    <scope>NUCLEOTIDE SEQUENCE [LARGE SCALE GENOMIC DNA]</scope>
    <source>
        <strain evidence="2 3">CGMCC 4.2023</strain>
    </source>
</reference>
<dbReference type="Pfam" id="PF14534">
    <property type="entry name" value="DUF4440"/>
    <property type="match status" value="1"/>
</dbReference>
<dbReference type="Proteomes" id="UP000236754">
    <property type="component" value="Unassembled WGS sequence"/>
</dbReference>
<dbReference type="InterPro" id="IPR032710">
    <property type="entry name" value="NTF2-like_dom_sf"/>
</dbReference>
<sequence>MAEMQEIEEVAELAESAEIGDMRSRKELADFGRRWAEAERLGDVSALDRLLTDDFTAVGPRGFVLGKAQWLDRYASGALVHDDFTWTDVTLRQYGRSAVAVGVQGQQSVYDGRDADGRFRITQTIVEVDGRWQLAAVHLSPTGAP</sequence>
<dbReference type="SUPFAM" id="SSF54427">
    <property type="entry name" value="NTF2-like"/>
    <property type="match status" value="1"/>
</dbReference>
<protein>
    <recommendedName>
        <fullName evidence="1">DUF4440 domain-containing protein</fullName>
    </recommendedName>
</protein>
<dbReference type="EMBL" id="FNVU01000003">
    <property type="protein sequence ID" value="SEG14691.1"/>
    <property type="molecule type" value="Genomic_DNA"/>
</dbReference>
<accession>A0A1H5XSJ3</accession>
<proteinExistence type="predicted"/>
<organism evidence="2 3">
    <name type="scientific">Actinacidiphila yanglinensis</name>
    <dbReference type="NCBI Taxonomy" id="310779"/>
    <lineage>
        <taxon>Bacteria</taxon>
        <taxon>Bacillati</taxon>
        <taxon>Actinomycetota</taxon>
        <taxon>Actinomycetes</taxon>
        <taxon>Kitasatosporales</taxon>
        <taxon>Streptomycetaceae</taxon>
        <taxon>Actinacidiphila</taxon>
    </lineage>
</organism>
<gene>
    <name evidence="2" type="ORF">SAMN05216223_103397</name>
</gene>
<dbReference type="InterPro" id="IPR027843">
    <property type="entry name" value="DUF4440"/>
</dbReference>
<name>A0A1H5XSJ3_9ACTN</name>
<evidence type="ECO:0000313" key="3">
    <source>
        <dbReference type="Proteomes" id="UP000236754"/>
    </source>
</evidence>
<dbReference type="AlphaFoldDB" id="A0A1H5XSJ3"/>